<comment type="caution">
    <text evidence="2">The sequence shown here is derived from an EMBL/GenBank/DDBJ whole genome shotgun (WGS) entry which is preliminary data.</text>
</comment>
<reference evidence="3" key="1">
    <citation type="submission" date="2023-01" db="EMBL/GenBank/DDBJ databases">
        <title>Key to firefly adult light organ development and bioluminescence: homeobox transcription factors regulate luciferase expression and transportation to peroxisome.</title>
        <authorList>
            <person name="Fu X."/>
        </authorList>
    </citation>
    <scope>NUCLEOTIDE SEQUENCE [LARGE SCALE GENOMIC DNA]</scope>
</reference>
<proteinExistence type="predicted"/>
<accession>A0AAN7PU61</accession>
<dbReference type="AlphaFoldDB" id="A0AAN7PU61"/>
<evidence type="ECO:0000313" key="3">
    <source>
        <dbReference type="Proteomes" id="UP001353858"/>
    </source>
</evidence>
<gene>
    <name evidence="2" type="ORF">RN001_009845</name>
</gene>
<name>A0AAN7PU61_9COLE</name>
<evidence type="ECO:0000313" key="2">
    <source>
        <dbReference type="EMBL" id="KAK4877339.1"/>
    </source>
</evidence>
<sequence length="222" mass="25666">MYEHFNKKHIKWLNVKYLKLPEIQPSQPPSSVPKCSEQKKRDGPNKLFEESCQRSKQRHVKPFVSSHTSEELCVKSGERATAQVVKLAIQSSVQNVKEYYNEIQTQILQLEPTIIVLGTKEIKFKHIPICTMLDGKTINILTDTLSSQACNVCKATPKDLNDLEKLKNRVCDEDTFKFGISILHAHLKCYEYLLHIAYKLELQQWQARGENAKEKVKEKKVK</sequence>
<keyword evidence="3" id="KW-1185">Reference proteome</keyword>
<feature type="region of interest" description="Disordered" evidence="1">
    <location>
        <begin position="24"/>
        <end position="46"/>
    </location>
</feature>
<dbReference type="Proteomes" id="UP001353858">
    <property type="component" value="Unassembled WGS sequence"/>
</dbReference>
<evidence type="ECO:0000256" key="1">
    <source>
        <dbReference type="SAM" id="MobiDB-lite"/>
    </source>
</evidence>
<dbReference type="EMBL" id="JARPUR010000004">
    <property type="protein sequence ID" value="KAK4877339.1"/>
    <property type="molecule type" value="Genomic_DNA"/>
</dbReference>
<protein>
    <submittedName>
        <fullName evidence="2">Uncharacterized protein</fullName>
    </submittedName>
</protein>
<feature type="compositionally biased region" description="Basic and acidic residues" evidence="1">
    <location>
        <begin position="36"/>
        <end position="46"/>
    </location>
</feature>
<organism evidence="2 3">
    <name type="scientific">Aquatica leii</name>
    <dbReference type="NCBI Taxonomy" id="1421715"/>
    <lineage>
        <taxon>Eukaryota</taxon>
        <taxon>Metazoa</taxon>
        <taxon>Ecdysozoa</taxon>
        <taxon>Arthropoda</taxon>
        <taxon>Hexapoda</taxon>
        <taxon>Insecta</taxon>
        <taxon>Pterygota</taxon>
        <taxon>Neoptera</taxon>
        <taxon>Endopterygota</taxon>
        <taxon>Coleoptera</taxon>
        <taxon>Polyphaga</taxon>
        <taxon>Elateriformia</taxon>
        <taxon>Elateroidea</taxon>
        <taxon>Lampyridae</taxon>
        <taxon>Luciolinae</taxon>
        <taxon>Aquatica</taxon>
    </lineage>
</organism>